<dbReference type="EC" id="3.4.16.-" evidence="7"/>
<dbReference type="Proteomes" id="UP001209878">
    <property type="component" value="Unassembled WGS sequence"/>
</dbReference>
<dbReference type="InterPro" id="IPR001563">
    <property type="entry name" value="Peptidase_S10"/>
</dbReference>
<organism evidence="8 9">
    <name type="scientific">Ridgeia piscesae</name>
    <name type="common">Tubeworm</name>
    <dbReference type="NCBI Taxonomy" id="27915"/>
    <lineage>
        <taxon>Eukaryota</taxon>
        <taxon>Metazoa</taxon>
        <taxon>Spiralia</taxon>
        <taxon>Lophotrochozoa</taxon>
        <taxon>Annelida</taxon>
        <taxon>Polychaeta</taxon>
        <taxon>Sedentaria</taxon>
        <taxon>Canalipalpata</taxon>
        <taxon>Sabellida</taxon>
        <taxon>Siboglinidae</taxon>
        <taxon>Ridgeia</taxon>
    </lineage>
</organism>
<evidence type="ECO:0000256" key="6">
    <source>
        <dbReference type="ARBA" id="ARBA00023180"/>
    </source>
</evidence>
<dbReference type="InterPro" id="IPR018202">
    <property type="entry name" value="Ser_caboxypep_ser_AS"/>
</dbReference>
<accession>A0AAD9P0E8</accession>
<sequence>MPKMTENGVDPGKPLFLTPYIKAGNVTQGRKLAEISSLEGSSLTMYSGFLTVNEKYQSNMFFWFIPAQQNPQDAPLLLWLQGGPGGTSLFGLFVENGPFGVDKNLKLVPREFSWTSKFSMLYIDNPVGTGFSFTKSDEGYATNQAEVAENLYSALCQFFTLFPDSRNVDFYVTGESYAGKYIPAIAHRIHKQNPKVINNFKGVAIGDGFTDPPTMLPQYADFMFSIGSLDTNQCDYFKKQCVKAAWMMDHGRWVDALKIWDLLLNGDLSAVPSYYTNVTGCTDYYNYMRCQVPKELDYFSAYVSLPQVRKAIHVGKLPFNSGEKVEKFLMKDMLQSVKPWLAETMDNYKVMLYTGQLDVIVALPLTEAMLQTVPWAGLDQYQHTKRSVWRVQPGDTEVAGYVRNVKNFYQVLVRGGGHILPHDQPERSFDMIDRFINDRPFS</sequence>
<keyword evidence="4" id="KW-0732">Signal</keyword>
<evidence type="ECO:0000256" key="4">
    <source>
        <dbReference type="ARBA" id="ARBA00022729"/>
    </source>
</evidence>
<dbReference type="PANTHER" id="PTHR11802:SF472">
    <property type="entry name" value="SERINE CARBOXYPEPTIDASE CPVL-RELATED"/>
    <property type="match status" value="1"/>
</dbReference>
<dbReference type="FunFam" id="3.40.50.1820:FF:000096">
    <property type="entry name" value="Carboxypeptidase vitellogenic-like"/>
    <property type="match status" value="1"/>
</dbReference>
<evidence type="ECO:0000256" key="1">
    <source>
        <dbReference type="ARBA" id="ARBA00009431"/>
    </source>
</evidence>
<dbReference type="Gene3D" id="3.40.50.1820">
    <property type="entry name" value="alpha/beta hydrolase"/>
    <property type="match status" value="1"/>
</dbReference>
<comment type="caution">
    <text evidence="8">The sequence shown here is derived from an EMBL/GenBank/DDBJ whole genome shotgun (WGS) entry which is preliminary data.</text>
</comment>
<proteinExistence type="inferred from homology"/>
<dbReference type="PRINTS" id="PR00724">
    <property type="entry name" value="CRBOXYPTASEC"/>
</dbReference>
<dbReference type="GO" id="GO:0006508">
    <property type="term" value="P:proteolysis"/>
    <property type="evidence" value="ECO:0007669"/>
    <property type="project" value="UniProtKB-KW"/>
</dbReference>
<dbReference type="PANTHER" id="PTHR11802">
    <property type="entry name" value="SERINE PROTEASE FAMILY S10 SERINE CARBOXYPEPTIDASE"/>
    <property type="match status" value="1"/>
</dbReference>
<dbReference type="PROSITE" id="PS00131">
    <property type="entry name" value="CARBOXYPEPT_SER_SER"/>
    <property type="match status" value="1"/>
</dbReference>
<keyword evidence="6" id="KW-0325">Glycoprotein</keyword>
<dbReference type="EMBL" id="JAODUO010000220">
    <property type="protein sequence ID" value="KAK2185879.1"/>
    <property type="molecule type" value="Genomic_DNA"/>
</dbReference>
<dbReference type="GO" id="GO:0004185">
    <property type="term" value="F:serine-type carboxypeptidase activity"/>
    <property type="evidence" value="ECO:0007669"/>
    <property type="project" value="UniProtKB-UniRule"/>
</dbReference>
<evidence type="ECO:0000256" key="5">
    <source>
        <dbReference type="ARBA" id="ARBA00022801"/>
    </source>
</evidence>
<dbReference type="InterPro" id="IPR029058">
    <property type="entry name" value="AB_hydrolase_fold"/>
</dbReference>
<name>A0AAD9P0E8_RIDPI</name>
<evidence type="ECO:0000256" key="3">
    <source>
        <dbReference type="ARBA" id="ARBA00022670"/>
    </source>
</evidence>
<dbReference type="Pfam" id="PF00450">
    <property type="entry name" value="Peptidase_S10"/>
    <property type="match status" value="1"/>
</dbReference>
<reference evidence="8" key="1">
    <citation type="journal article" date="2023" name="Mol. Biol. Evol.">
        <title>Third-Generation Sequencing Reveals the Adaptive Role of the Epigenome in Three Deep-Sea Polychaetes.</title>
        <authorList>
            <person name="Perez M."/>
            <person name="Aroh O."/>
            <person name="Sun Y."/>
            <person name="Lan Y."/>
            <person name="Juniper S.K."/>
            <person name="Young C.R."/>
            <person name="Angers B."/>
            <person name="Qian P.Y."/>
        </authorList>
    </citation>
    <scope>NUCLEOTIDE SEQUENCE</scope>
    <source>
        <strain evidence="8">R07B-5</strain>
    </source>
</reference>
<comment type="similarity">
    <text evidence="1 7">Belongs to the peptidase S10 family.</text>
</comment>
<evidence type="ECO:0000313" key="9">
    <source>
        <dbReference type="Proteomes" id="UP001209878"/>
    </source>
</evidence>
<protein>
    <recommendedName>
        <fullName evidence="7">Carboxypeptidase</fullName>
        <ecNumber evidence="7">3.4.16.-</ecNumber>
    </recommendedName>
</protein>
<keyword evidence="3 7" id="KW-0645">Protease</keyword>
<dbReference type="AlphaFoldDB" id="A0AAD9P0E8"/>
<evidence type="ECO:0000256" key="2">
    <source>
        <dbReference type="ARBA" id="ARBA00022645"/>
    </source>
</evidence>
<evidence type="ECO:0000313" key="8">
    <source>
        <dbReference type="EMBL" id="KAK2185879.1"/>
    </source>
</evidence>
<dbReference type="SUPFAM" id="SSF53474">
    <property type="entry name" value="alpha/beta-Hydrolases"/>
    <property type="match status" value="1"/>
</dbReference>
<keyword evidence="9" id="KW-1185">Reference proteome</keyword>
<evidence type="ECO:0000256" key="7">
    <source>
        <dbReference type="RuleBase" id="RU361156"/>
    </source>
</evidence>
<gene>
    <name evidence="8" type="ORF">NP493_220g03039</name>
</gene>
<keyword evidence="5 7" id="KW-0378">Hydrolase</keyword>
<keyword evidence="2 7" id="KW-0121">Carboxypeptidase</keyword>